<protein>
    <submittedName>
        <fullName evidence="2">Uncharacterized protein</fullName>
    </submittedName>
</protein>
<sequence>MSRSVLVAVLAAASLALAVAQPTTVDTRFDGFSYASNVIGYVNMTADLCDIQAAVAAGNFDEALSIYSTGKNSNAGLAKRTFFRFASYAPSASGAPEPMHELFTMGRNSTWLDEAIKAAFASGDGYLAIGLIHVATMKYMLHEVDEGYNKIANYLADPANGTSFINDASGAPHNVDEGFALWAGGSADACQTLSGVAAKLAKDMGTVFINRPFVNTAVTGLWNELLATARLPTVDIQAYADARKHFVRVLTIAGIQGVAHSAYSVQAAQACGNEEQEQMAQAGVLTHWAYLEPMLVYRRTKPEIMSALASAITAARPNYKTKVYPAVRSLLHSMGRSTREVGTPDVRDVTEGWGCSARAIKSLTL</sequence>
<dbReference type="AlphaFoldDB" id="A0A836BR92"/>
<proteinExistence type="predicted"/>
<reference evidence="2" key="1">
    <citation type="journal article" date="2020" name="bioRxiv">
        <title>Comparative genomics of Chlamydomonas.</title>
        <authorList>
            <person name="Craig R.J."/>
            <person name="Hasan A.R."/>
            <person name="Ness R.W."/>
            <person name="Keightley P.D."/>
        </authorList>
    </citation>
    <scope>NUCLEOTIDE SEQUENCE</scope>
    <source>
        <strain evidence="2">CCAP 11/70</strain>
    </source>
</reference>
<evidence type="ECO:0000313" key="3">
    <source>
        <dbReference type="Proteomes" id="UP000612055"/>
    </source>
</evidence>
<dbReference type="Pfam" id="PF07692">
    <property type="entry name" value="Fea1"/>
    <property type="match status" value="1"/>
</dbReference>
<feature type="signal peptide" evidence="1">
    <location>
        <begin position="1"/>
        <end position="20"/>
    </location>
</feature>
<comment type="caution">
    <text evidence="2">The sequence shown here is derived from an EMBL/GenBank/DDBJ whole genome shotgun (WGS) entry which is preliminary data.</text>
</comment>
<keyword evidence="1" id="KW-0732">Signal</keyword>
<feature type="chain" id="PRO_5032641023" evidence="1">
    <location>
        <begin position="21"/>
        <end position="365"/>
    </location>
</feature>
<gene>
    <name evidence="2" type="ORF">HYH03_016822</name>
</gene>
<dbReference type="Proteomes" id="UP000612055">
    <property type="component" value="Unassembled WGS sequence"/>
</dbReference>
<dbReference type="InterPro" id="IPR011643">
    <property type="entry name" value="HCR1"/>
</dbReference>
<dbReference type="OrthoDB" id="535677at2759"/>
<name>A0A836BR92_9CHLO</name>
<organism evidence="2 3">
    <name type="scientific">Edaphochlamys debaryana</name>
    <dbReference type="NCBI Taxonomy" id="47281"/>
    <lineage>
        <taxon>Eukaryota</taxon>
        <taxon>Viridiplantae</taxon>
        <taxon>Chlorophyta</taxon>
        <taxon>core chlorophytes</taxon>
        <taxon>Chlorophyceae</taxon>
        <taxon>CS clade</taxon>
        <taxon>Chlamydomonadales</taxon>
        <taxon>Chlamydomonadales incertae sedis</taxon>
        <taxon>Edaphochlamys</taxon>
    </lineage>
</organism>
<accession>A0A836BR92</accession>
<evidence type="ECO:0000256" key="1">
    <source>
        <dbReference type="SAM" id="SignalP"/>
    </source>
</evidence>
<keyword evidence="3" id="KW-1185">Reference proteome</keyword>
<dbReference type="EMBL" id="JAEHOE010000151">
    <property type="protein sequence ID" value="KAG2484408.1"/>
    <property type="molecule type" value="Genomic_DNA"/>
</dbReference>
<evidence type="ECO:0000313" key="2">
    <source>
        <dbReference type="EMBL" id="KAG2484408.1"/>
    </source>
</evidence>